<proteinExistence type="predicted"/>
<gene>
    <name evidence="1" type="ORF">BV25DRAFT_361413</name>
</gene>
<sequence>MLAAWHAFSRKIFSRPCLRTASSLVSSLAAQPEDRPVDQLYSPALNEILRDRCRIKAQLHVGKYCTPRAGSRRTPHPPSLLGRVAHPCRGRQERRRARRRQNPRRAAPAQRAPSTTSSRCCAASAASARRGACSPARGCPCASEAGRARRAVRGGAHRCVRAIHEVRWVLYTLIEISSLATSMAPWPCRTAPTTGRRTASS</sequence>
<comment type="caution">
    <text evidence="1">The sequence shown here is derived from an EMBL/GenBank/DDBJ whole genome shotgun (WGS) entry which is preliminary data.</text>
</comment>
<keyword evidence="2" id="KW-1185">Reference proteome</keyword>
<reference evidence="1" key="2">
    <citation type="journal article" date="2022" name="New Phytol.">
        <title>Evolutionary transition to the ectomycorrhizal habit in the genomes of a hyperdiverse lineage of mushroom-forming fungi.</title>
        <authorList>
            <person name="Looney B."/>
            <person name="Miyauchi S."/>
            <person name="Morin E."/>
            <person name="Drula E."/>
            <person name="Courty P.E."/>
            <person name="Kohler A."/>
            <person name="Kuo A."/>
            <person name="LaButti K."/>
            <person name="Pangilinan J."/>
            <person name="Lipzen A."/>
            <person name="Riley R."/>
            <person name="Andreopoulos W."/>
            <person name="He G."/>
            <person name="Johnson J."/>
            <person name="Nolan M."/>
            <person name="Tritt A."/>
            <person name="Barry K.W."/>
            <person name="Grigoriev I.V."/>
            <person name="Nagy L.G."/>
            <person name="Hibbett D."/>
            <person name="Henrissat B."/>
            <person name="Matheny P.B."/>
            <person name="Labbe J."/>
            <person name="Martin F.M."/>
        </authorList>
    </citation>
    <scope>NUCLEOTIDE SEQUENCE</scope>
    <source>
        <strain evidence="1">HHB10654</strain>
    </source>
</reference>
<dbReference type="EMBL" id="MU277201">
    <property type="protein sequence ID" value="KAI0063782.1"/>
    <property type="molecule type" value="Genomic_DNA"/>
</dbReference>
<evidence type="ECO:0000313" key="2">
    <source>
        <dbReference type="Proteomes" id="UP000814140"/>
    </source>
</evidence>
<organism evidence="1 2">
    <name type="scientific">Artomyces pyxidatus</name>
    <dbReference type="NCBI Taxonomy" id="48021"/>
    <lineage>
        <taxon>Eukaryota</taxon>
        <taxon>Fungi</taxon>
        <taxon>Dikarya</taxon>
        <taxon>Basidiomycota</taxon>
        <taxon>Agaricomycotina</taxon>
        <taxon>Agaricomycetes</taxon>
        <taxon>Russulales</taxon>
        <taxon>Auriscalpiaceae</taxon>
        <taxon>Artomyces</taxon>
    </lineage>
</organism>
<name>A0ACB8T5K3_9AGAM</name>
<reference evidence="1" key="1">
    <citation type="submission" date="2021-03" db="EMBL/GenBank/DDBJ databases">
        <authorList>
            <consortium name="DOE Joint Genome Institute"/>
            <person name="Ahrendt S."/>
            <person name="Looney B.P."/>
            <person name="Miyauchi S."/>
            <person name="Morin E."/>
            <person name="Drula E."/>
            <person name="Courty P.E."/>
            <person name="Chicoki N."/>
            <person name="Fauchery L."/>
            <person name="Kohler A."/>
            <person name="Kuo A."/>
            <person name="Labutti K."/>
            <person name="Pangilinan J."/>
            <person name="Lipzen A."/>
            <person name="Riley R."/>
            <person name="Andreopoulos W."/>
            <person name="He G."/>
            <person name="Johnson J."/>
            <person name="Barry K.W."/>
            <person name="Grigoriev I.V."/>
            <person name="Nagy L."/>
            <person name="Hibbett D."/>
            <person name="Henrissat B."/>
            <person name="Matheny P.B."/>
            <person name="Labbe J."/>
            <person name="Martin F."/>
        </authorList>
    </citation>
    <scope>NUCLEOTIDE SEQUENCE</scope>
    <source>
        <strain evidence="1">HHB10654</strain>
    </source>
</reference>
<evidence type="ECO:0000313" key="1">
    <source>
        <dbReference type="EMBL" id="KAI0063782.1"/>
    </source>
</evidence>
<accession>A0ACB8T5K3</accession>
<dbReference type="Proteomes" id="UP000814140">
    <property type="component" value="Unassembled WGS sequence"/>
</dbReference>
<protein>
    <submittedName>
        <fullName evidence="1">Uncharacterized protein</fullName>
    </submittedName>
</protein>